<reference evidence="6" key="1">
    <citation type="journal article" date="2017" name="Genome Biol.">
        <title>Comparative genomics reveals high biological diversity and specific adaptations in the industrially and medically important fungal genus Aspergillus.</title>
        <authorList>
            <person name="de Vries R.P."/>
            <person name="Riley R."/>
            <person name="Wiebenga A."/>
            <person name="Aguilar-Osorio G."/>
            <person name="Amillis S."/>
            <person name="Uchima C.A."/>
            <person name="Anderluh G."/>
            <person name="Asadollahi M."/>
            <person name="Askin M."/>
            <person name="Barry K."/>
            <person name="Battaglia E."/>
            <person name="Bayram O."/>
            <person name="Benocci T."/>
            <person name="Braus-Stromeyer S.A."/>
            <person name="Caldana C."/>
            <person name="Canovas D."/>
            <person name="Cerqueira G.C."/>
            <person name="Chen F."/>
            <person name="Chen W."/>
            <person name="Choi C."/>
            <person name="Clum A."/>
            <person name="Dos Santos R.A."/>
            <person name="Damasio A.R."/>
            <person name="Diallinas G."/>
            <person name="Emri T."/>
            <person name="Fekete E."/>
            <person name="Flipphi M."/>
            <person name="Freyberg S."/>
            <person name="Gallo A."/>
            <person name="Gournas C."/>
            <person name="Habgood R."/>
            <person name="Hainaut M."/>
            <person name="Harispe M.L."/>
            <person name="Henrissat B."/>
            <person name="Hilden K.S."/>
            <person name="Hope R."/>
            <person name="Hossain A."/>
            <person name="Karabika E."/>
            <person name="Karaffa L."/>
            <person name="Karanyi Z."/>
            <person name="Krasevec N."/>
            <person name="Kuo A."/>
            <person name="Kusch H."/>
            <person name="LaButti K."/>
            <person name="Lagendijk E.L."/>
            <person name="Lapidus A."/>
            <person name="Levasseur A."/>
            <person name="Lindquist E."/>
            <person name="Lipzen A."/>
            <person name="Logrieco A.F."/>
            <person name="MacCabe A."/>
            <person name="Maekelae M.R."/>
            <person name="Malavazi I."/>
            <person name="Melin P."/>
            <person name="Meyer V."/>
            <person name="Mielnichuk N."/>
            <person name="Miskei M."/>
            <person name="Molnar A.P."/>
            <person name="Mule G."/>
            <person name="Ngan C.Y."/>
            <person name="Orejas M."/>
            <person name="Orosz E."/>
            <person name="Ouedraogo J.P."/>
            <person name="Overkamp K.M."/>
            <person name="Park H.-S."/>
            <person name="Perrone G."/>
            <person name="Piumi F."/>
            <person name="Punt P.J."/>
            <person name="Ram A.F."/>
            <person name="Ramon A."/>
            <person name="Rauscher S."/>
            <person name="Record E."/>
            <person name="Riano-Pachon D.M."/>
            <person name="Robert V."/>
            <person name="Roehrig J."/>
            <person name="Ruller R."/>
            <person name="Salamov A."/>
            <person name="Salih N.S."/>
            <person name="Samson R.A."/>
            <person name="Sandor E."/>
            <person name="Sanguinetti M."/>
            <person name="Schuetze T."/>
            <person name="Sepcic K."/>
            <person name="Shelest E."/>
            <person name="Sherlock G."/>
            <person name="Sophianopoulou V."/>
            <person name="Squina F.M."/>
            <person name="Sun H."/>
            <person name="Susca A."/>
            <person name="Todd R.B."/>
            <person name="Tsang A."/>
            <person name="Unkles S.E."/>
            <person name="van de Wiele N."/>
            <person name="van Rossen-Uffink D."/>
            <person name="Oliveira J.V."/>
            <person name="Vesth T.C."/>
            <person name="Visser J."/>
            <person name="Yu J.-H."/>
            <person name="Zhou M."/>
            <person name="Andersen M.R."/>
            <person name="Archer D.B."/>
            <person name="Baker S.E."/>
            <person name="Benoit I."/>
            <person name="Brakhage A.A."/>
            <person name="Braus G.H."/>
            <person name="Fischer R."/>
            <person name="Frisvad J.C."/>
            <person name="Goldman G.H."/>
            <person name="Houbraken J."/>
            <person name="Oakley B."/>
            <person name="Pocsi I."/>
            <person name="Scazzocchio C."/>
            <person name="Seiboth B."/>
            <person name="vanKuyk P.A."/>
            <person name="Wortman J."/>
            <person name="Dyer P.S."/>
            <person name="Grigoriev I.V."/>
        </authorList>
    </citation>
    <scope>NUCLEOTIDE SEQUENCE [LARGE SCALE GENOMIC DNA]</scope>
    <source>
        <strain evidence="6">ITEM 5010</strain>
    </source>
</reference>
<evidence type="ECO:0000313" key="5">
    <source>
        <dbReference type="EMBL" id="OOF93546.1"/>
    </source>
</evidence>
<dbReference type="Gene3D" id="3.40.50.2000">
    <property type="entry name" value="Glycogen Phosphorylase B"/>
    <property type="match status" value="2"/>
</dbReference>
<comment type="subcellular location">
    <subcellularLocation>
        <location evidence="1">Endomembrane system</location>
        <topology evidence="1">Peripheral membrane protein</topology>
    </subcellularLocation>
</comment>
<feature type="compositionally biased region" description="Low complexity" evidence="3">
    <location>
        <begin position="703"/>
        <end position="742"/>
    </location>
</feature>
<dbReference type="Pfam" id="PF03033">
    <property type="entry name" value="Glyco_transf_28"/>
    <property type="match status" value="1"/>
</dbReference>
<dbReference type="GO" id="GO:0016906">
    <property type="term" value="F:sterol 3-beta-glucosyltransferase activity"/>
    <property type="evidence" value="ECO:0007669"/>
    <property type="project" value="UniProtKB-ARBA"/>
</dbReference>
<feature type="region of interest" description="Disordered" evidence="3">
    <location>
        <begin position="649"/>
        <end position="678"/>
    </location>
</feature>
<evidence type="ECO:0000256" key="3">
    <source>
        <dbReference type="SAM" id="MobiDB-lite"/>
    </source>
</evidence>
<dbReference type="OrthoDB" id="5835829at2759"/>
<keyword evidence="2 5" id="KW-0808">Transferase</keyword>
<dbReference type="GO" id="GO:0005975">
    <property type="term" value="P:carbohydrate metabolic process"/>
    <property type="evidence" value="ECO:0007669"/>
    <property type="project" value="InterPro"/>
</dbReference>
<evidence type="ECO:0000313" key="6">
    <source>
        <dbReference type="Proteomes" id="UP000188318"/>
    </source>
</evidence>
<gene>
    <name evidence="5" type="ORF">ASPCADRAFT_398552</name>
</gene>
<proteinExistence type="predicted"/>
<dbReference type="OMA" id="CWRACIA"/>
<dbReference type="STRING" id="602072.A0A1R3RGD5"/>
<dbReference type="CDD" id="cd03784">
    <property type="entry name" value="GT1_Gtf-like"/>
    <property type="match status" value="1"/>
</dbReference>
<dbReference type="GO" id="GO:0012505">
    <property type="term" value="C:endomembrane system"/>
    <property type="evidence" value="ECO:0007669"/>
    <property type="project" value="UniProtKB-SubCell"/>
</dbReference>
<keyword evidence="6" id="KW-1185">Reference proteome</keyword>
<dbReference type="InterPro" id="IPR004276">
    <property type="entry name" value="GlycoTrans_28_N"/>
</dbReference>
<name>A0A1R3RGD5_ASPC5</name>
<dbReference type="PANTHER" id="PTHR48050">
    <property type="entry name" value="STEROL 3-BETA-GLUCOSYLTRANSFERASE"/>
    <property type="match status" value="1"/>
</dbReference>
<evidence type="ECO:0000256" key="2">
    <source>
        <dbReference type="ARBA" id="ARBA00022679"/>
    </source>
</evidence>
<dbReference type="VEuPathDB" id="FungiDB:ASPCADRAFT_398552"/>
<dbReference type="PANTHER" id="PTHR48050:SF13">
    <property type="entry name" value="STEROL 3-BETA-GLUCOSYLTRANSFERASE UGT80A2"/>
    <property type="match status" value="1"/>
</dbReference>
<dbReference type="EMBL" id="KV907504">
    <property type="protein sequence ID" value="OOF93546.1"/>
    <property type="molecule type" value="Genomic_DNA"/>
</dbReference>
<dbReference type="InterPro" id="IPR050426">
    <property type="entry name" value="Glycosyltransferase_28"/>
</dbReference>
<sequence>MLAQPHPQRGEIRAVIAIPKPNTNPTVCDPLIGAATNLRWVRDTHHHAPEKVFDPPPAYSPRPYSTASSEASLLTVEPDFAPDFTNESNKGGNVASFDGMPRTDYTSILGSGEHFGLTESLVQDNVNPNADLGLASRTSAFIQAFMRPKVQPQLVHVGTGEKGAPAPEIPAGFTAAPMDIVIMVVGEAIEPFVLIAKRLLLESHRVRIAAHASCEASVRRQGLDFFAISDDSIHPMVNGMHPTEAEDLRQLRHSLFESYHGCWRACIASYRRESRPFLADAIITTPLAHAHIHCAQRLSIPLHIMSTTLWSSTREFPHPLSHVEGCEEVDEKTSNLLSYALVEESLWNVIIDPINRFRQQVLGFQNISSAVGGRLVLDQEIPQTYLCSEVVLSKPKDWSNIIGTLSICLHVFKANAIHDAVLKRGFRVILSPGCRDLCPISNHPNVCLAESNSHEWLLPRVSVVVHNGNSDDIALALRHGKPSVVIPQSGDQLSRGIAISKIGAAAAPLLNNMLSSDSLSQAVAFCLRSDIHQSTSAAQSRVIEEDGLKTTIQSFYRWLPSHVQTCSITQQDLAMYQIWNKPALRISPEAAAILLEGQLIKKSDIILISRRSYSIECDKLSALQGTAKDYWDEVSHAAKSIATSSDLVSRLPGLQRKTSSSSDDSGNKSKEKRNRAKDVGIGTARFFGHIALLPFTRESSPHTSGPSNTRGSGSPTSPTGQLTPPGQTTRNGASSSRASNANQIQARDDEHVQAICRRHLERGYKSPKLRHPEFRKMVLDRFQTLSSGCS</sequence>
<feature type="domain" description="Glycosyltransferase family 28 N-terminal" evidence="4">
    <location>
        <begin position="189"/>
        <end position="316"/>
    </location>
</feature>
<evidence type="ECO:0000259" key="4">
    <source>
        <dbReference type="Pfam" id="PF03033"/>
    </source>
</evidence>
<dbReference type="InterPro" id="IPR002213">
    <property type="entry name" value="UDP_glucos_trans"/>
</dbReference>
<dbReference type="Proteomes" id="UP000188318">
    <property type="component" value="Unassembled WGS sequence"/>
</dbReference>
<organism evidence="5 6">
    <name type="scientific">Aspergillus carbonarius (strain ITEM 5010)</name>
    <dbReference type="NCBI Taxonomy" id="602072"/>
    <lineage>
        <taxon>Eukaryota</taxon>
        <taxon>Fungi</taxon>
        <taxon>Dikarya</taxon>
        <taxon>Ascomycota</taxon>
        <taxon>Pezizomycotina</taxon>
        <taxon>Eurotiomycetes</taxon>
        <taxon>Eurotiomycetidae</taxon>
        <taxon>Eurotiales</taxon>
        <taxon>Aspergillaceae</taxon>
        <taxon>Aspergillus</taxon>
        <taxon>Aspergillus subgen. Circumdati</taxon>
    </lineage>
</organism>
<feature type="region of interest" description="Disordered" evidence="3">
    <location>
        <begin position="697"/>
        <end position="748"/>
    </location>
</feature>
<accession>A0A1R3RGD5</accession>
<dbReference type="SUPFAM" id="SSF53756">
    <property type="entry name" value="UDP-Glycosyltransferase/glycogen phosphorylase"/>
    <property type="match status" value="1"/>
</dbReference>
<protein>
    <submittedName>
        <fullName evidence="5">Glycosyltransferase family 1 protein</fullName>
    </submittedName>
</protein>
<dbReference type="AlphaFoldDB" id="A0A1R3RGD5"/>
<evidence type="ECO:0000256" key="1">
    <source>
        <dbReference type="ARBA" id="ARBA00004184"/>
    </source>
</evidence>